<dbReference type="GeneID" id="54587193"/>
<dbReference type="EMBL" id="ML987203">
    <property type="protein sequence ID" value="KAF2244231.1"/>
    <property type="molecule type" value="Genomic_DNA"/>
</dbReference>
<proteinExistence type="predicted"/>
<feature type="region of interest" description="Disordered" evidence="1">
    <location>
        <begin position="238"/>
        <end position="257"/>
    </location>
</feature>
<dbReference type="Proteomes" id="UP000800094">
    <property type="component" value="Unassembled WGS sequence"/>
</dbReference>
<evidence type="ECO:0000313" key="2">
    <source>
        <dbReference type="EMBL" id="KAF2244231.1"/>
    </source>
</evidence>
<reference evidence="2" key="1">
    <citation type="journal article" date="2020" name="Stud. Mycol.">
        <title>101 Dothideomycetes genomes: a test case for predicting lifestyles and emergence of pathogens.</title>
        <authorList>
            <person name="Haridas S."/>
            <person name="Albert R."/>
            <person name="Binder M."/>
            <person name="Bloem J."/>
            <person name="Labutti K."/>
            <person name="Salamov A."/>
            <person name="Andreopoulos B."/>
            <person name="Baker S."/>
            <person name="Barry K."/>
            <person name="Bills G."/>
            <person name="Bluhm B."/>
            <person name="Cannon C."/>
            <person name="Castanera R."/>
            <person name="Culley D."/>
            <person name="Daum C."/>
            <person name="Ezra D."/>
            <person name="Gonzalez J."/>
            <person name="Henrissat B."/>
            <person name="Kuo A."/>
            <person name="Liang C."/>
            <person name="Lipzen A."/>
            <person name="Lutzoni F."/>
            <person name="Magnuson J."/>
            <person name="Mondo S."/>
            <person name="Nolan M."/>
            <person name="Ohm R."/>
            <person name="Pangilinan J."/>
            <person name="Park H.-J."/>
            <person name="Ramirez L."/>
            <person name="Alfaro M."/>
            <person name="Sun H."/>
            <person name="Tritt A."/>
            <person name="Yoshinaga Y."/>
            <person name="Zwiers L.-H."/>
            <person name="Turgeon B."/>
            <person name="Goodwin S."/>
            <person name="Spatafora J."/>
            <person name="Crous P."/>
            <person name="Grigoriev I."/>
        </authorList>
    </citation>
    <scope>NUCLEOTIDE SEQUENCE</scope>
    <source>
        <strain evidence="2">CBS 122368</strain>
    </source>
</reference>
<dbReference type="RefSeq" id="XP_033679235.1">
    <property type="nucleotide sequence ID" value="XM_033833863.1"/>
</dbReference>
<feature type="region of interest" description="Disordered" evidence="1">
    <location>
        <begin position="1"/>
        <end position="35"/>
    </location>
</feature>
<dbReference type="OrthoDB" id="3795156at2759"/>
<keyword evidence="3" id="KW-1185">Reference proteome</keyword>
<feature type="compositionally biased region" description="Polar residues" evidence="1">
    <location>
        <begin position="9"/>
        <end position="22"/>
    </location>
</feature>
<name>A0A6A6I1M9_9PLEO</name>
<protein>
    <submittedName>
        <fullName evidence="2">Uncharacterized protein</fullName>
    </submittedName>
</protein>
<evidence type="ECO:0000313" key="3">
    <source>
        <dbReference type="Proteomes" id="UP000800094"/>
    </source>
</evidence>
<evidence type="ECO:0000256" key="1">
    <source>
        <dbReference type="SAM" id="MobiDB-lite"/>
    </source>
</evidence>
<dbReference type="AlphaFoldDB" id="A0A6A6I1M9"/>
<organism evidence="2 3">
    <name type="scientific">Trematosphaeria pertusa</name>
    <dbReference type="NCBI Taxonomy" id="390896"/>
    <lineage>
        <taxon>Eukaryota</taxon>
        <taxon>Fungi</taxon>
        <taxon>Dikarya</taxon>
        <taxon>Ascomycota</taxon>
        <taxon>Pezizomycotina</taxon>
        <taxon>Dothideomycetes</taxon>
        <taxon>Pleosporomycetidae</taxon>
        <taxon>Pleosporales</taxon>
        <taxon>Massarineae</taxon>
        <taxon>Trematosphaeriaceae</taxon>
        <taxon>Trematosphaeria</taxon>
    </lineage>
</organism>
<gene>
    <name evidence="2" type="ORF">BU26DRAFT_569230</name>
</gene>
<sequence>MGLPYKRSTPGTGTDDNISVAASTPERAAKRQKLGDPNAGYALLRHYGPATPLLTPPPSALPAPGRLYPAVSLTVKIPQHIPDKKEKQTLAARKAAATRWANSGKLTRPYPTNRELNMAYKLKLVRHYPASPGTVPESNFVRPQISKSSRVTNLLRSFPKHLSNLVVPAPTQQRYMNQSILNRNKEITASEDAVRLAWESFAVPDRPTRHAMMESGLKTEELYKEDRGLPNALPEWKKHRTSRFRAQRVGGAGKRLR</sequence>
<accession>A0A6A6I1M9</accession>